<protein>
    <submittedName>
        <fullName evidence="3">Glycosyltransferase family 4 protein</fullName>
    </submittedName>
</protein>
<dbReference type="AlphaFoldDB" id="A0AA96GA32"/>
<name>A0AA96GA32_9BACT</name>
<dbReference type="GO" id="GO:0016758">
    <property type="term" value="F:hexosyltransferase activity"/>
    <property type="evidence" value="ECO:0007669"/>
    <property type="project" value="TreeGrafter"/>
</dbReference>
<dbReference type="EMBL" id="CP116967">
    <property type="protein sequence ID" value="WNM58254.1"/>
    <property type="molecule type" value="Genomic_DNA"/>
</dbReference>
<dbReference type="Pfam" id="PF13439">
    <property type="entry name" value="Glyco_transf_4"/>
    <property type="match status" value="1"/>
</dbReference>
<proteinExistence type="predicted"/>
<dbReference type="SUPFAM" id="SSF53756">
    <property type="entry name" value="UDP-Glycosyltransferase/glycogen phosphorylase"/>
    <property type="match status" value="1"/>
</dbReference>
<feature type="domain" description="Glycosyl transferase family 1" evidence="1">
    <location>
        <begin position="214"/>
        <end position="373"/>
    </location>
</feature>
<dbReference type="InterPro" id="IPR001296">
    <property type="entry name" value="Glyco_trans_1"/>
</dbReference>
<sequence>MEKVTEVIEDKAPIRVLHLIDRITGYGTTRLLWDIVRLTPSDKVKHLVISFSPNKGKWIYADLLREKGAYAQVPKRRILKILDRWDMTWFLLRYMNALWNVGKALIWFRPDIINLHTNYVLTIGLPLKIILRRPVVHLVPSLFSQMVDDGKAWVPKVFARFHALFDCFFTAASRCRDELLSIGIPDSKIVPLRGLLDLEEINKIRHQRQQFHQAIRENYHLPSDALIALSVGRLDSSKGHAYALEALPDLFRQFPKLHWLLVGDGNQLSELEARAKKLNIYGHVRLVGYQEDLLPYYAAATVYLRTMVFEETNLSTYKAMAMGIPIVGFDTGCETELLKKVGHGILVPNKSVAGLSAAVAQILTLPDHGRELGGRGIEFCQANLDIRLGIEDITTVYKYLKNGG</sequence>
<dbReference type="KEGG" id="nall:PP769_00410"/>
<dbReference type="PANTHER" id="PTHR45947">
    <property type="entry name" value="SULFOQUINOVOSYL TRANSFERASE SQD2"/>
    <property type="match status" value="1"/>
</dbReference>
<evidence type="ECO:0000313" key="4">
    <source>
        <dbReference type="Proteomes" id="UP001302719"/>
    </source>
</evidence>
<dbReference type="CDD" id="cd03801">
    <property type="entry name" value="GT4_PimA-like"/>
    <property type="match status" value="1"/>
</dbReference>
<evidence type="ECO:0000313" key="3">
    <source>
        <dbReference type="EMBL" id="WNM58254.1"/>
    </source>
</evidence>
<reference evidence="3 4" key="1">
    <citation type="submission" date="2023-01" db="EMBL/GenBank/DDBJ databases">
        <title>Cultivation and genomic characterization of new, ubiquitous marine nitrite-oxidizing bacteria from the Nitrospirales.</title>
        <authorList>
            <person name="Mueller A.J."/>
            <person name="Daebeler A."/>
            <person name="Herbold C.W."/>
            <person name="Kirkegaard R.H."/>
            <person name="Daims H."/>
        </authorList>
    </citation>
    <scope>NUCLEOTIDE SEQUENCE [LARGE SCALE GENOMIC DNA]</scope>
    <source>
        <strain evidence="3 4">VA</strain>
    </source>
</reference>
<dbReference type="InterPro" id="IPR050194">
    <property type="entry name" value="Glycosyltransferase_grp1"/>
</dbReference>
<evidence type="ECO:0000259" key="1">
    <source>
        <dbReference type="Pfam" id="PF00534"/>
    </source>
</evidence>
<organism evidence="3 4">
    <name type="scientific">Candidatus Nitrospira allomarina</name>
    <dbReference type="NCBI Taxonomy" id="3020900"/>
    <lineage>
        <taxon>Bacteria</taxon>
        <taxon>Pseudomonadati</taxon>
        <taxon>Nitrospirota</taxon>
        <taxon>Nitrospiria</taxon>
        <taxon>Nitrospirales</taxon>
        <taxon>Nitrospiraceae</taxon>
        <taxon>Nitrospira</taxon>
    </lineage>
</organism>
<gene>
    <name evidence="3" type="ORF">PP769_00410</name>
</gene>
<keyword evidence="4" id="KW-1185">Reference proteome</keyword>
<dbReference type="RefSeq" id="WP_312643827.1">
    <property type="nucleotide sequence ID" value="NZ_CP116967.1"/>
</dbReference>
<evidence type="ECO:0000259" key="2">
    <source>
        <dbReference type="Pfam" id="PF13439"/>
    </source>
</evidence>
<accession>A0AA96GA32</accession>
<dbReference type="PANTHER" id="PTHR45947:SF3">
    <property type="entry name" value="SULFOQUINOVOSYL TRANSFERASE SQD2"/>
    <property type="match status" value="1"/>
</dbReference>
<dbReference type="Gene3D" id="3.40.50.2000">
    <property type="entry name" value="Glycogen Phosphorylase B"/>
    <property type="match status" value="2"/>
</dbReference>
<dbReference type="Pfam" id="PF00534">
    <property type="entry name" value="Glycos_transf_1"/>
    <property type="match status" value="1"/>
</dbReference>
<dbReference type="InterPro" id="IPR028098">
    <property type="entry name" value="Glyco_trans_4-like_N"/>
</dbReference>
<feature type="domain" description="Glycosyltransferase subfamily 4-like N-terminal" evidence="2">
    <location>
        <begin position="87"/>
        <end position="190"/>
    </location>
</feature>
<dbReference type="Proteomes" id="UP001302719">
    <property type="component" value="Chromosome"/>
</dbReference>